<organism evidence="7 8">
    <name type="scientific">Denticeps clupeoides</name>
    <name type="common">denticle herring</name>
    <dbReference type="NCBI Taxonomy" id="299321"/>
    <lineage>
        <taxon>Eukaryota</taxon>
        <taxon>Metazoa</taxon>
        <taxon>Chordata</taxon>
        <taxon>Craniata</taxon>
        <taxon>Vertebrata</taxon>
        <taxon>Euteleostomi</taxon>
        <taxon>Actinopterygii</taxon>
        <taxon>Neopterygii</taxon>
        <taxon>Teleostei</taxon>
        <taxon>Clupei</taxon>
        <taxon>Clupeiformes</taxon>
        <taxon>Denticipitoidei</taxon>
        <taxon>Denticipitidae</taxon>
        <taxon>Denticeps</taxon>
    </lineage>
</organism>
<accession>A0AAY4C1Y3</accession>
<dbReference type="AlphaFoldDB" id="A0AAY4C1Y3"/>
<evidence type="ECO:0000313" key="8">
    <source>
        <dbReference type="Proteomes" id="UP000694580"/>
    </source>
</evidence>
<evidence type="ECO:0000256" key="4">
    <source>
        <dbReference type="ARBA" id="ARBA00022989"/>
    </source>
</evidence>
<evidence type="ECO:0000256" key="1">
    <source>
        <dbReference type="ARBA" id="ARBA00004141"/>
    </source>
</evidence>
<dbReference type="PANTHER" id="PTHR14198">
    <property type="entry name" value="TRANSMEMBRANE 4 L6 FAMILY MEMBER 1-RELATED"/>
    <property type="match status" value="1"/>
</dbReference>
<feature type="transmembrane region" description="Helical" evidence="6">
    <location>
        <begin position="123"/>
        <end position="141"/>
    </location>
</feature>
<dbReference type="GeneID" id="114783616"/>
<gene>
    <name evidence="7" type="primary">LOC114783616</name>
</gene>
<sequence>MYVYLGVLDVWSAVVESIRWMVPGYLNLSLQARGVDMCVARCSRCVGWALVVLAIVSMLANALLLFPNLEYSFLLERHVTREALFGTGLWASGLLMLLAAHSILSASSKGGCCGFRTAMLRQVAYSCLACAATALCFWVSATGLVHGPLCLHNGTQGLVWDTPLFRRNISEKVYLFDTRRWAGACVEPRGVVLWNVVLFSVLGVTSGLQAVLCAAHVLNALLGMVCGPGFGNNKVVPA</sequence>
<keyword evidence="5 6" id="KW-0472">Membrane</keyword>
<dbReference type="RefSeq" id="XP_028824976.1">
    <property type="nucleotide sequence ID" value="XM_028969143.1"/>
</dbReference>
<keyword evidence="3 6" id="KW-0812">Transmembrane</keyword>
<feature type="transmembrane region" description="Helical" evidence="6">
    <location>
        <begin position="45"/>
        <end position="64"/>
    </location>
</feature>
<evidence type="ECO:0000256" key="2">
    <source>
        <dbReference type="ARBA" id="ARBA00006193"/>
    </source>
</evidence>
<reference evidence="7" key="1">
    <citation type="submission" date="2025-08" db="UniProtKB">
        <authorList>
            <consortium name="Ensembl"/>
        </authorList>
    </citation>
    <scope>IDENTIFICATION</scope>
</reference>
<dbReference type="Proteomes" id="UP000694580">
    <property type="component" value="Unplaced"/>
</dbReference>
<dbReference type="Ensembl" id="ENSDCDT00010033650.1">
    <property type="protein sequence ID" value="ENSDCDP00010027175.1"/>
    <property type="gene ID" value="ENSDCDG00010017234.1"/>
</dbReference>
<name>A0AAY4C1Y3_9TELE</name>
<keyword evidence="4 6" id="KW-1133">Transmembrane helix</keyword>
<comment type="subcellular location">
    <subcellularLocation>
        <location evidence="1">Membrane</location>
        <topology evidence="1">Multi-pass membrane protein</topology>
    </subcellularLocation>
</comment>
<reference evidence="7" key="2">
    <citation type="submission" date="2025-09" db="UniProtKB">
        <authorList>
            <consortium name="Ensembl"/>
        </authorList>
    </citation>
    <scope>IDENTIFICATION</scope>
</reference>
<dbReference type="InterPro" id="IPR008661">
    <property type="entry name" value="L6_membrane"/>
</dbReference>
<dbReference type="GO" id="GO:0016020">
    <property type="term" value="C:membrane"/>
    <property type="evidence" value="ECO:0007669"/>
    <property type="project" value="UniProtKB-SubCell"/>
</dbReference>
<evidence type="ECO:0000256" key="3">
    <source>
        <dbReference type="ARBA" id="ARBA00022692"/>
    </source>
</evidence>
<dbReference type="GeneTree" id="ENSGT01030000234590"/>
<evidence type="ECO:0000256" key="6">
    <source>
        <dbReference type="SAM" id="Phobius"/>
    </source>
</evidence>
<comment type="similarity">
    <text evidence="2">Belongs to the L6 tetraspanin family.</text>
</comment>
<dbReference type="Pfam" id="PF05805">
    <property type="entry name" value="L6_membrane"/>
    <property type="match status" value="1"/>
</dbReference>
<proteinExistence type="inferred from homology"/>
<feature type="transmembrane region" description="Helical" evidence="6">
    <location>
        <begin position="196"/>
        <end position="218"/>
    </location>
</feature>
<feature type="transmembrane region" description="Helical" evidence="6">
    <location>
        <begin position="84"/>
        <end position="103"/>
    </location>
</feature>
<dbReference type="PANTHER" id="PTHR14198:SF22">
    <property type="entry name" value="TRANSMEMBRANE 4 L6 FAMILY MEMBER 19"/>
    <property type="match status" value="1"/>
</dbReference>
<evidence type="ECO:0000256" key="5">
    <source>
        <dbReference type="ARBA" id="ARBA00023136"/>
    </source>
</evidence>
<keyword evidence="8" id="KW-1185">Reference proteome</keyword>
<evidence type="ECO:0000313" key="7">
    <source>
        <dbReference type="Ensembl" id="ENSDCDP00010027175.1"/>
    </source>
</evidence>
<protein>
    <submittedName>
        <fullName evidence="7">Uncharacterized protein</fullName>
    </submittedName>
</protein>